<comment type="subcellular location">
    <subcellularLocation>
        <location evidence="1">Membrane</location>
    </subcellularLocation>
</comment>
<evidence type="ECO:0000256" key="8">
    <source>
        <dbReference type="SAM" id="MobiDB-lite"/>
    </source>
</evidence>
<evidence type="ECO:0000256" key="4">
    <source>
        <dbReference type="ARBA" id="ARBA00022692"/>
    </source>
</evidence>
<evidence type="ECO:0000256" key="5">
    <source>
        <dbReference type="ARBA" id="ARBA00022989"/>
    </source>
</evidence>
<evidence type="ECO:0000256" key="1">
    <source>
        <dbReference type="ARBA" id="ARBA00004370"/>
    </source>
</evidence>
<feature type="transmembrane region" description="Helical" evidence="9">
    <location>
        <begin position="34"/>
        <end position="55"/>
    </location>
</feature>
<dbReference type="PANTHER" id="PTHR37820">
    <property type="entry name" value="CELL DIVISION PROTEIN DIVIB"/>
    <property type="match status" value="1"/>
</dbReference>
<evidence type="ECO:0000313" key="12">
    <source>
        <dbReference type="Proteomes" id="UP000198649"/>
    </source>
</evidence>
<protein>
    <submittedName>
        <fullName evidence="11">Cell division protein FtsQ</fullName>
    </submittedName>
</protein>
<reference evidence="11 12" key="1">
    <citation type="submission" date="2016-10" db="EMBL/GenBank/DDBJ databases">
        <authorList>
            <person name="de Groot N.N."/>
        </authorList>
    </citation>
    <scope>NUCLEOTIDE SEQUENCE [LARGE SCALE GENOMIC DNA]</scope>
    <source>
        <strain evidence="11 12">CGMCC 1.11156</strain>
    </source>
</reference>
<dbReference type="InterPro" id="IPR034746">
    <property type="entry name" value="POTRA"/>
</dbReference>
<dbReference type="GO" id="GO:0005886">
    <property type="term" value="C:plasma membrane"/>
    <property type="evidence" value="ECO:0007669"/>
    <property type="project" value="TreeGrafter"/>
</dbReference>
<dbReference type="Proteomes" id="UP000198649">
    <property type="component" value="Unassembled WGS sequence"/>
</dbReference>
<evidence type="ECO:0000259" key="10">
    <source>
        <dbReference type="PROSITE" id="PS51779"/>
    </source>
</evidence>
<proteinExistence type="predicted"/>
<dbReference type="Pfam" id="PF03799">
    <property type="entry name" value="FtsQ_DivIB_C"/>
    <property type="match status" value="1"/>
</dbReference>
<keyword evidence="3 11" id="KW-0132">Cell division</keyword>
<evidence type="ECO:0000313" key="11">
    <source>
        <dbReference type="EMBL" id="SFJ36123.1"/>
    </source>
</evidence>
<dbReference type="OrthoDB" id="9790760at2"/>
<accession>A0A1I3QPM0</accession>
<evidence type="ECO:0000256" key="9">
    <source>
        <dbReference type="SAM" id="Phobius"/>
    </source>
</evidence>
<feature type="domain" description="POTRA" evidence="10">
    <location>
        <begin position="60"/>
        <end position="128"/>
    </location>
</feature>
<dbReference type="GO" id="GO:0051301">
    <property type="term" value="P:cell division"/>
    <property type="evidence" value="ECO:0007669"/>
    <property type="project" value="UniProtKB-KW"/>
</dbReference>
<dbReference type="Gene3D" id="3.10.20.310">
    <property type="entry name" value="membrane protein fhac"/>
    <property type="match status" value="1"/>
</dbReference>
<keyword evidence="2" id="KW-1003">Cell membrane</keyword>
<dbReference type="RefSeq" id="WP_091117345.1">
    <property type="nucleotide sequence ID" value="NZ_BKAF01000004.1"/>
</dbReference>
<dbReference type="PANTHER" id="PTHR37820:SF1">
    <property type="entry name" value="CELL DIVISION PROTEIN FTSQ"/>
    <property type="match status" value="1"/>
</dbReference>
<dbReference type="Pfam" id="PF08478">
    <property type="entry name" value="POTRA_1"/>
    <property type="match status" value="1"/>
</dbReference>
<keyword evidence="12" id="KW-1185">Reference proteome</keyword>
<dbReference type="STRING" id="1005945.SAMN05216561_1276"/>
<evidence type="ECO:0000256" key="6">
    <source>
        <dbReference type="ARBA" id="ARBA00023136"/>
    </source>
</evidence>
<dbReference type="PROSITE" id="PS51779">
    <property type="entry name" value="POTRA"/>
    <property type="match status" value="1"/>
</dbReference>
<feature type="region of interest" description="Disordered" evidence="8">
    <location>
        <begin position="1"/>
        <end position="20"/>
    </location>
</feature>
<evidence type="ECO:0000256" key="7">
    <source>
        <dbReference type="ARBA" id="ARBA00023306"/>
    </source>
</evidence>
<keyword evidence="6 9" id="KW-0472">Membrane</keyword>
<sequence>MASATRTRDGGERTTQQTRRRFARRQWARRWLRWKPVVALVALLTLSIACVYTVYFSDALAVEGVEVTGNSRLSDEQVLEAAGVPVGEPLARVDIDAIGGRVGSLADVASVDVSRAWPHGVLVAVVERTPVALLELAGSLRGLDASGVVFGTFQPAPPGLPRVQTTSSTSADALREVAEVVSALPDDLAATVDHVEVETVDQITLVLRDERVVRWGSAAQSEEKAAVLEALLGQDARAYDVSVPGTPTTTR</sequence>
<dbReference type="EMBL" id="FOQG01000027">
    <property type="protein sequence ID" value="SFJ36123.1"/>
    <property type="molecule type" value="Genomic_DNA"/>
</dbReference>
<keyword evidence="4 9" id="KW-0812">Transmembrane</keyword>
<evidence type="ECO:0000256" key="2">
    <source>
        <dbReference type="ARBA" id="ARBA00022475"/>
    </source>
</evidence>
<dbReference type="InterPro" id="IPR050487">
    <property type="entry name" value="FtsQ_DivIB"/>
</dbReference>
<dbReference type="InterPro" id="IPR013685">
    <property type="entry name" value="POTRA_FtsQ_type"/>
</dbReference>
<keyword evidence="7" id="KW-0131">Cell cycle</keyword>
<dbReference type="AlphaFoldDB" id="A0A1I3QPM0"/>
<dbReference type="InterPro" id="IPR005548">
    <property type="entry name" value="Cell_div_FtsQ/DivIB_C"/>
</dbReference>
<organism evidence="11 12">
    <name type="scientific">Nocardioides psychrotolerans</name>
    <dbReference type="NCBI Taxonomy" id="1005945"/>
    <lineage>
        <taxon>Bacteria</taxon>
        <taxon>Bacillati</taxon>
        <taxon>Actinomycetota</taxon>
        <taxon>Actinomycetes</taxon>
        <taxon>Propionibacteriales</taxon>
        <taxon>Nocardioidaceae</taxon>
        <taxon>Nocardioides</taxon>
    </lineage>
</organism>
<name>A0A1I3QPM0_9ACTN</name>
<evidence type="ECO:0000256" key="3">
    <source>
        <dbReference type="ARBA" id="ARBA00022618"/>
    </source>
</evidence>
<gene>
    <name evidence="11" type="ORF">SAMN05216561_1276</name>
</gene>
<feature type="compositionally biased region" description="Basic and acidic residues" evidence="8">
    <location>
        <begin position="1"/>
        <end position="12"/>
    </location>
</feature>
<keyword evidence="5 9" id="KW-1133">Transmembrane helix</keyword>